<name>A0A4Y2JM81_ARAVE</name>
<reference evidence="1 2" key="1">
    <citation type="journal article" date="2019" name="Sci. Rep.">
        <title>Orb-weaving spider Araneus ventricosus genome elucidates the spidroin gene catalogue.</title>
        <authorList>
            <person name="Kono N."/>
            <person name="Nakamura H."/>
            <person name="Ohtoshi R."/>
            <person name="Moran D.A.P."/>
            <person name="Shinohara A."/>
            <person name="Yoshida Y."/>
            <person name="Fujiwara M."/>
            <person name="Mori M."/>
            <person name="Tomita M."/>
            <person name="Arakawa K."/>
        </authorList>
    </citation>
    <scope>NUCLEOTIDE SEQUENCE [LARGE SCALE GENOMIC DNA]</scope>
</reference>
<comment type="caution">
    <text evidence="1">The sequence shown here is derived from an EMBL/GenBank/DDBJ whole genome shotgun (WGS) entry which is preliminary data.</text>
</comment>
<protein>
    <submittedName>
        <fullName evidence="1">Uncharacterized protein</fullName>
    </submittedName>
</protein>
<sequence length="117" mass="13064">MLAHGSSVWCLHPTMCMARKLSTIQRSFLLNISGAYSKTATEALHVILGIALLHLQLQQESRVINICRLNLPLSIEDPDQIEVKVSGWAFHSSKHLKKSQTSLEDGGNSTNFINIYF</sequence>
<dbReference type="EMBL" id="BGPR01003634">
    <property type="protein sequence ID" value="GBM90578.1"/>
    <property type="molecule type" value="Genomic_DNA"/>
</dbReference>
<dbReference type="OrthoDB" id="411871at2759"/>
<dbReference type="AlphaFoldDB" id="A0A4Y2JM81"/>
<proteinExistence type="predicted"/>
<gene>
    <name evidence="1" type="ORF">AVEN_66721_1</name>
</gene>
<organism evidence="1 2">
    <name type="scientific">Araneus ventricosus</name>
    <name type="common">Orbweaver spider</name>
    <name type="synonym">Epeira ventricosa</name>
    <dbReference type="NCBI Taxonomy" id="182803"/>
    <lineage>
        <taxon>Eukaryota</taxon>
        <taxon>Metazoa</taxon>
        <taxon>Ecdysozoa</taxon>
        <taxon>Arthropoda</taxon>
        <taxon>Chelicerata</taxon>
        <taxon>Arachnida</taxon>
        <taxon>Araneae</taxon>
        <taxon>Araneomorphae</taxon>
        <taxon>Entelegynae</taxon>
        <taxon>Araneoidea</taxon>
        <taxon>Araneidae</taxon>
        <taxon>Araneus</taxon>
    </lineage>
</organism>
<evidence type="ECO:0000313" key="2">
    <source>
        <dbReference type="Proteomes" id="UP000499080"/>
    </source>
</evidence>
<dbReference type="Proteomes" id="UP000499080">
    <property type="component" value="Unassembled WGS sequence"/>
</dbReference>
<evidence type="ECO:0000313" key="1">
    <source>
        <dbReference type="EMBL" id="GBM90578.1"/>
    </source>
</evidence>
<keyword evidence="2" id="KW-1185">Reference proteome</keyword>
<accession>A0A4Y2JM81</accession>